<sequence length="39" mass="4304">MKACFLSPKIWPYAKIAALYPVTTKRVSLAVTLAPILLD</sequence>
<reference evidence="1" key="1">
    <citation type="journal article" date="2013" name="Genome Announc.">
        <title>Draft Genome Sequence of Agarivorans albus Strain MKT 106T, an Agarolytic Marine Bacterium.</title>
        <authorList>
            <person name="Yasuike M."/>
            <person name="Nakamura Y."/>
            <person name="Kai W."/>
            <person name="Fujiwara A."/>
            <person name="Fukui Y."/>
            <person name="Satomi M."/>
            <person name="Sano M."/>
        </authorList>
    </citation>
    <scope>NUCLEOTIDE SEQUENCE [LARGE SCALE GENOMIC DNA]</scope>
</reference>
<protein>
    <submittedName>
        <fullName evidence="1">Uncharacterized protein</fullName>
    </submittedName>
</protein>
<accession>R9PR17</accession>
<dbReference type="AlphaFoldDB" id="R9PR17"/>
<dbReference type="EMBL" id="BARX01000003">
    <property type="protein sequence ID" value="GAD00561.1"/>
    <property type="molecule type" value="Genomic_DNA"/>
</dbReference>
<keyword evidence="2" id="KW-1185">Reference proteome</keyword>
<gene>
    <name evidence="1" type="ORF">AALB_0641</name>
</gene>
<dbReference type="Proteomes" id="UP000014461">
    <property type="component" value="Unassembled WGS sequence"/>
</dbReference>
<name>R9PR17_AGAAL</name>
<evidence type="ECO:0000313" key="1">
    <source>
        <dbReference type="EMBL" id="GAD00561.1"/>
    </source>
</evidence>
<comment type="caution">
    <text evidence="1">The sequence shown here is derived from an EMBL/GenBank/DDBJ whole genome shotgun (WGS) entry which is preliminary data.</text>
</comment>
<evidence type="ECO:0000313" key="2">
    <source>
        <dbReference type="Proteomes" id="UP000014461"/>
    </source>
</evidence>
<proteinExistence type="predicted"/>
<organism evidence="1 2">
    <name type="scientific">Agarivorans albus MKT 106</name>
    <dbReference type="NCBI Taxonomy" id="1331007"/>
    <lineage>
        <taxon>Bacteria</taxon>
        <taxon>Pseudomonadati</taxon>
        <taxon>Pseudomonadota</taxon>
        <taxon>Gammaproteobacteria</taxon>
        <taxon>Alteromonadales</taxon>
        <taxon>Alteromonadaceae</taxon>
        <taxon>Agarivorans</taxon>
    </lineage>
</organism>